<sequence length="37" mass="4374">MILCFLKKERRVSVLFKPNNERVRSPREDTAEISTPL</sequence>
<reference evidence="1" key="1">
    <citation type="submission" date="2014-11" db="EMBL/GenBank/DDBJ databases">
        <authorList>
            <person name="Amaro Gonzalez C."/>
        </authorList>
    </citation>
    <scope>NUCLEOTIDE SEQUENCE</scope>
</reference>
<dbReference type="AlphaFoldDB" id="A0A0E9WG24"/>
<dbReference type="EMBL" id="GBXM01019280">
    <property type="protein sequence ID" value="JAH89297.1"/>
    <property type="molecule type" value="Transcribed_RNA"/>
</dbReference>
<name>A0A0E9WG24_ANGAN</name>
<organism evidence="1">
    <name type="scientific">Anguilla anguilla</name>
    <name type="common">European freshwater eel</name>
    <name type="synonym">Muraena anguilla</name>
    <dbReference type="NCBI Taxonomy" id="7936"/>
    <lineage>
        <taxon>Eukaryota</taxon>
        <taxon>Metazoa</taxon>
        <taxon>Chordata</taxon>
        <taxon>Craniata</taxon>
        <taxon>Vertebrata</taxon>
        <taxon>Euteleostomi</taxon>
        <taxon>Actinopterygii</taxon>
        <taxon>Neopterygii</taxon>
        <taxon>Teleostei</taxon>
        <taxon>Anguilliformes</taxon>
        <taxon>Anguillidae</taxon>
        <taxon>Anguilla</taxon>
    </lineage>
</organism>
<evidence type="ECO:0000313" key="1">
    <source>
        <dbReference type="EMBL" id="JAH89297.1"/>
    </source>
</evidence>
<accession>A0A0E9WG24</accession>
<reference evidence="1" key="2">
    <citation type="journal article" date="2015" name="Fish Shellfish Immunol.">
        <title>Early steps in the European eel (Anguilla anguilla)-Vibrio vulnificus interaction in the gills: Role of the RtxA13 toxin.</title>
        <authorList>
            <person name="Callol A."/>
            <person name="Pajuelo D."/>
            <person name="Ebbesson L."/>
            <person name="Teles M."/>
            <person name="MacKenzie S."/>
            <person name="Amaro C."/>
        </authorList>
    </citation>
    <scope>NUCLEOTIDE SEQUENCE</scope>
</reference>
<proteinExistence type="predicted"/>
<protein>
    <submittedName>
        <fullName evidence="1">Uncharacterized protein</fullName>
    </submittedName>
</protein>